<evidence type="ECO:0000256" key="1">
    <source>
        <dbReference type="ARBA" id="ARBA00005199"/>
    </source>
</evidence>
<gene>
    <name evidence="10" type="primary">otsA</name>
    <name evidence="10" type="ordered locus">AZOLI_0165</name>
</gene>
<dbReference type="UniPathway" id="UPA00299"/>
<dbReference type="Gene3D" id="3.40.50.2000">
    <property type="entry name" value="Glycogen Phosphorylase B"/>
    <property type="match status" value="2"/>
</dbReference>
<evidence type="ECO:0000256" key="5">
    <source>
        <dbReference type="ARBA" id="ARBA00018539"/>
    </source>
</evidence>
<comment type="function">
    <text evidence="9">Probably involved in the osmoprotection via the biosynthesis of trehalose. Catalyzes the transfer of glucose from UDP-alpha-D-glucose (UDP-Glc) to D-glucose 6-phosphate (Glc-6-P) to form trehalose-6-phosphate. Acts with retention of the anomeric configuration of the UDP-sugar donor.</text>
</comment>
<evidence type="ECO:0000256" key="4">
    <source>
        <dbReference type="ARBA" id="ARBA00012538"/>
    </source>
</evidence>
<dbReference type="Proteomes" id="UP000005667">
    <property type="component" value="Chromosome"/>
</dbReference>
<organism evidence="10 11">
    <name type="scientific">Azospirillum lipoferum (strain 4B)</name>
    <dbReference type="NCBI Taxonomy" id="862719"/>
    <lineage>
        <taxon>Bacteria</taxon>
        <taxon>Pseudomonadati</taxon>
        <taxon>Pseudomonadota</taxon>
        <taxon>Alphaproteobacteria</taxon>
        <taxon>Rhodospirillales</taxon>
        <taxon>Azospirillaceae</taxon>
        <taxon>Azospirillum</taxon>
    </lineage>
</organism>
<dbReference type="EMBL" id="FQ311868">
    <property type="protein sequence ID" value="CBS85581.1"/>
    <property type="molecule type" value="Genomic_DNA"/>
</dbReference>
<dbReference type="PANTHER" id="PTHR10788:SF106">
    <property type="entry name" value="BCDNA.GH08860"/>
    <property type="match status" value="1"/>
</dbReference>
<comment type="catalytic activity">
    <reaction evidence="8 9">
        <text>D-glucose 6-phosphate + UDP-alpha-D-glucose = alpha,alpha-trehalose 6-phosphate + UDP + H(+)</text>
        <dbReference type="Rhea" id="RHEA:18889"/>
        <dbReference type="ChEBI" id="CHEBI:15378"/>
        <dbReference type="ChEBI" id="CHEBI:58223"/>
        <dbReference type="ChEBI" id="CHEBI:58429"/>
        <dbReference type="ChEBI" id="CHEBI:58885"/>
        <dbReference type="ChEBI" id="CHEBI:61548"/>
        <dbReference type="EC" id="2.4.1.15"/>
    </reaction>
</comment>
<dbReference type="PANTHER" id="PTHR10788">
    <property type="entry name" value="TREHALOSE-6-PHOSPHATE SYNTHASE"/>
    <property type="match status" value="1"/>
</dbReference>
<keyword evidence="6 9" id="KW-0328">Glycosyltransferase</keyword>
<dbReference type="KEGG" id="ali:AZOLI_0165"/>
<dbReference type="GO" id="GO:0005992">
    <property type="term" value="P:trehalose biosynthetic process"/>
    <property type="evidence" value="ECO:0007669"/>
    <property type="project" value="UniProtKB-UniRule"/>
</dbReference>
<comment type="similarity">
    <text evidence="2 9">Belongs to the glycosyltransferase 20 family.</text>
</comment>
<evidence type="ECO:0000313" key="10">
    <source>
        <dbReference type="EMBL" id="CBS85581.1"/>
    </source>
</evidence>
<sequence length="495" mass="55754">MPGVRQGGPVCGLRNALPAANKEKNIVSRLVVVSNRVALMEEGKQAAGGLAVAILAALKKTGGIWFGWSGNVVDGESQAEPTRTDAGKLTYATLDLGRRDHEEYYNGFANQTLWPLFHYRLGLISVNRRTREGYERVNAYFADKLEPLLRTDDMIWVHDYHLIPFGDELRRRGCSQRMGFFLHTPFPPPELLTALPNHRDLIRELCAYDLVGFHTATDLRGFCDYIRTETDGTVEQRGAYGSAMIRAFGRTLMAKVFPISIDTEALESLARTAGRSRQAERLRESLVGRRLIIGVDRLDYSKGLPQRFAAFEQLLESYPEHCNRVSFLQVAPPSREDVPEYIAIRRELSEMAGRINGRFAEFDWQPIRYLNRSFGQRVLAGFYRLANVGLVTPLRDGMNLVAKEYVACQDGDNPGVLVLSQFAGAAHEMGEALIVNPFDIEGVGDALQRALTMPLGERKERHAALMRTLRRQDIGWWRESYVDALTRAPYDFPVT</sequence>
<dbReference type="AlphaFoldDB" id="G7Z2G6"/>
<evidence type="ECO:0000313" key="11">
    <source>
        <dbReference type="Proteomes" id="UP000005667"/>
    </source>
</evidence>
<accession>G7Z2G6</accession>
<dbReference type="SUPFAM" id="SSF53756">
    <property type="entry name" value="UDP-Glycosyltransferase/glycogen phosphorylase"/>
    <property type="match status" value="1"/>
</dbReference>
<reference evidence="11" key="1">
    <citation type="journal article" date="2011" name="PLoS Genet.">
        <title>Azospirillum genomes reveal transition of bacteria from aquatic to terrestrial environments.</title>
        <authorList>
            <person name="Wisniewski-Dye F."/>
            <person name="Borziak K."/>
            <person name="Khalsa-Moyers G."/>
            <person name="Alexandre G."/>
            <person name="Sukharnikov L.O."/>
            <person name="Wuichet K."/>
            <person name="Hurst G.B."/>
            <person name="McDonald W.H."/>
            <person name="Robertson J.S."/>
            <person name="Barbe V."/>
            <person name="Calteau A."/>
            <person name="Rouy Z."/>
            <person name="Mangenot S."/>
            <person name="Prigent-Combaret C."/>
            <person name="Normand P."/>
            <person name="Boyer M."/>
            <person name="Siguier P."/>
            <person name="Dessaux Y."/>
            <person name="Elmerich C."/>
            <person name="Condemine G."/>
            <person name="Krishnen G."/>
            <person name="Kennedy I."/>
            <person name="Paterson A.H."/>
            <person name="Gonzalez V."/>
            <person name="Mavingui P."/>
            <person name="Zhulin I.B."/>
        </authorList>
    </citation>
    <scope>NUCLEOTIDE SEQUENCE [LARGE SCALE GENOMIC DNA]</scope>
    <source>
        <strain evidence="11">4B</strain>
    </source>
</reference>
<dbReference type="InterPro" id="IPR001830">
    <property type="entry name" value="Glyco_trans_20"/>
</dbReference>
<protein>
    <recommendedName>
        <fullName evidence="5 9">Trehalose-6-phosphate synthase</fullName>
        <ecNumber evidence="4 9">2.4.1.15</ecNumber>
    </recommendedName>
    <alternativeName>
        <fullName evidence="9">Osmoregulatory trehalose synthesis protein A</fullName>
    </alternativeName>
    <alternativeName>
        <fullName evidence="9">UDP-glucose-glucosephosphate glucosyltransferase</fullName>
    </alternativeName>
</protein>
<evidence type="ECO:0000256" key="7">
    <source>
        <dbReference type="ARBA" id="ARBA00022679"/>
    </source>
</evidence>
<evidence type="ECO:0000256" key="9">
    <source>
        <dbReference type="RuleBase" id="RU362045"/>
    </source>
</evidence>
<dbReference type="STRING" id="862719.AZOLI_0165"/>
<dbReference type="EC" id="2.4.1.15" evidence="4 9"/>
<evidence type="ECO:0000256" key="2">
    <source>
        <dbReference type="ARBA" id="ARBA00008799"/>
    </source>
</evidence>
<comment type="pathway">
    <text evidence="1 9">Glycan biosynthesis; trehalose biosynthesis.</text>
</comment>
<evidence type="ECO:0000256" key="8">
    <source>
        <dbReference type="ARBA" id="ARBA00048039"/>
    </source>
</evidence>
<dbReference type="InterPro" id="IPR012766">
    <property type="entry name" value="Trehalose_OtsA"/>
</dbReference>
<dbReference type="HOGENOM" id="CLU_002351_7_1_5"/>
<comment type="subunit">
    <text evidence="3 9">Homotetramer.</text>
</comment>
<proteinExistence type="inferred from homology"/>
<evidence type="ECO:0000256" key="3">
    <source>
        <dbReference type="ARBA" id="ARBA00011881"/>
    </source>
</evidence>
<dbReference type="FunFam" id="3.40.50.2000:FF:000024">
    <property type="entry name" value="Trehalose-6-phosphate synthase"/>
    <property type="match status" value="1"/>
</dbReference>
<dbReference type="GO" id="GO:0003825">
    <property type="term" value="F:alpha,alpha-trehalose-phosphate synthase (UDP-forming) activity"/>
    <property type="evidence" value="ECO:0007669"/>
    <property type="project" value="UniProtKB-UniRule"/>
</dbReference>
<dbReference type="Pfam" id="PF00982">
    <property type="entry name" value="Glyco_transf_20"/>
    <property type="match status" value="1"/>
</dbReference>
<dbReference type="CDD" id="cd03788">
    <property type="entry name" value="GT20_TPS"/>
    <property type="match status" value="1"/>
</dbReference>
<keyword evidence="11" id="KW-1185">Reference proteome</keyword>
<keyword evidence="7 9" id="KW-0808">Transferase</keyword>
<name>G7Z2G6_AZOL4</name>
<evidence type="ECO:0000256" key="6">
    <source>
        <dbReference type="ARBA" id="ARBA00022676"/>
    </source>
</evidence>
<dbReference type="NCBIfam" id="TIGR02400">
    <property type="entry name" value="trehalose_OtsA"/>
    <property type="match status" value="1"/>
</dbReference>